<evidence type="ECO:0000256" key="1">
    <source>
        <dbReference type="SAM" id="MobiDB-lite"/>
    </source>
</evidence>
<dbReference type="Proteomes" id="UP000622317">
    <property type="component" value="Unassembled WGS sequence"/>
</dbReference>
<dbReference type="EMBL" id="JACYFG010000032">
    <property type="protein sequence ID" value="MBD5780105.1"/>
    <property type="molecule type" value="Genomic_DNA"/>
</dbReference>
<accession>A0A927II41</accession>
<dbReference type="AlphaFoldDB" id="A0A927II41"/>
<keyword evidence="3" id="KW-1185">Reference proteome</keyword>
<evidence type="ECO:0000313" key="2">
    <source>
        <dbReference type="EMBL" id="MBD5780105.1"/>
    </source>
</evidence>
<gene>
    <name evidence="2" type="ORF">IEN85_11440</name>
</gene>
<sequence>MKDLAGKPIEIVLGNGERIQIASSQLGDPDKALIVERALELAALKSRAGAPEHQDFELAARELSVDAKVLECGDSTRVEGPGKHPIPTQVLNQPGNGVH</sequence>
<feature type="compositionally biased region" description="Polar residues" evidence="1">
    <location>
        <begin position="89"/>
        <end position="99"/>
    </location>
</feature>
<reference evidence="2" key="1">
    <citation type="submission" date="2020-09" db="EMBL/GenBank/DDBJ databases">
        <title>Pelagicoccus enzymogenes sp. nov. with an EPS production, isolated from marine sediment.</title>
        <authorList>
            <person name="Feng X."/>
        </authorList>
    </citation>
    <scope>NUCLEOTIDE SEQUENCE</scope>
    <source>
        <strain evidence="2">NFK12</strain>
    </source>
</reference>
<organism evidence="2 3">
    <name type="scientific">Pelagicoccus enzymogenes</name>
    <dbReference type="NCBI Taxonomy" id="2773457"/>
    <lineage>
        <taxon>Bacteria</taxon>
        <taxon>Pseudomonadati</taxon>
        <taxon>Verrucomicrobiota</taxon>
        <taxon>Opitutia</taxon>
        <taxon>Puniceicoccales</taxon>
        <taxon>Pelagicoccaceae</taxon>
        <taxon>Pelagicoccus</taxon>
    </lineage>
</organism>
<dbReference type="RefSeq" id="WP_191617223.1">
    <property type="nucleotide sequence ID" value="NZ_JACYFG010000032.1"/>
</dbReference>
<proteinExistence type="predicted"/>
<name>A0A927II41_9BACT</name>
<comment type="caution">
    <text evidence="2">The sequence shown here is derived from an EMBL/GenBank/DDBJ whole genome shotgun (WGS) entry which is preliminary data.</text>
</comment>
<feature type="region of interest" description="Disordered" evidence="1">
    <location>
        <begin position="76"/>
        <end position="99"/>
    </location>
</feature>
<evidence type="ECO:0000313" key="3">
    <source>
        <dbReference type="Proteomes" id="UP000622317"/>
    </source>
</evidence>
<protein>
    <submittedName>
        <fullName evidence="2">Uncharacterized protein</fullName>
    </submittedName>
</protein>